<comment type="caution">
    <text evidence="1">The sequence shown here is derived from an EMBL/GenBank/DDBJ whole genome shotgun (WGS) entry which is preliminary data.</text>
</comment>
<accession>A0A6M0IKV4</accession>
<proteinExistence type="predicted"/>
<dbReference type="EMBL" id="JAAGNZ010000001">
    <property type="protein sequence ID" value="NEU68285.1"/>
    <property type="molecule type" value="Genomic_DNA"/>
</dbReference>
<gene>
    <name evidence="1" type="ORF">GK091_15440</name>
</gene>
<dbReference type="AlphaFoldDB" id="A0A6M0IKV4"/>
<dbReference type="RefSeq" id="WP_164039974.1">
    <property type="nucleotide sequence ID" value="NZ_JAAGNZ010000001.1"/>
</dbReference>
<dbReference type="Proteomes" id="UP000477386">
    <property type="component" value="Unassembled WGS sequence"/>
</dbReference>
<name>A0A6M0IKV4_9BACT</name>
<protein>
    <submittedName>
        <fullName evidence="1">Uncharacterized protein</fullName>
    </submittedName>
</protein>
<keyword evidence="2" id="KW-1185">Reference proteome</keyword>
<reference evidence="1 2" key="1">
    <citation type="submission" date="2020-02" db="EMBL/GenBank/DDBJ databases">
        <title>Draft genome sequence of two Spirosoma agri KCTC 52727 and Spirosoma terrae KCTC 52035.</title>
        <authorList>
            <person name="Rojas J."/>
            <person name="Ambika Manirajan B."/>
            <person name="Ratering S."/>
            <person name="Suarez C."/>
            <person name="Schnell S."/>
        </authorList>
    </citation>
    <scope>NUCLEOTIDE SEQUENCE [LARGE SCALE GENOMIC DNA]</scope>
    <source>
        <strain evidence="1 2">KCTC 52727</strain>
    </source>
</reference>
<organism evidence="1 2">
    <name type="scientific">Spirosoma agri</name>
    <dbReference type="NCBI Taxonomy" id="1987381"/>
    <lineage>
        <taxon>Bacteria</taxon>
        <taxon>Pseudomonadati</taxon>
        <taxon>Bacteroidota</taxon>
        <taxon>Cytophagia</taxon>
        <taxon>Cytophagales</taxon>
        <taxon>Cytophagaceae</taxon>
        <taxon>Spirosoma</taxon>
    </lineage>
</organism>
<evidence type="ECO:0000313" key="2">
    <source>
        <dbReference type="Proteomes" id="UP000477386"/>
    </source>
</evidence>
<evidence type="ECO:0000313" key="1">
    <source>
        <dbReference type="EMBL" id="NEU68285.1"/>
    </source>
</evidence>
<sequence>MEGLSAEQSPEPHQPTISQQQFDAANDFLSICDRLSNEYDSGYYWADVQRALRIAAGLEKWPE</sequence>